<reference evidence="1" key="1">
    <citation type="submission" date="2023-06" db="EMBL/GenBank/DDBJ databases">
        <title>Genome-scale phylogeny and comparative genomics of the fungal order Sordariales.</title>
        <authorList>
            <consortium name="Lawrence Berkeley National Laboratory"/>
            <person name="Hensen N."/>
            <person name="Bonometti L."/>
            <person name="Westerberg I."/>
            <person name="Brannstrom I.O."/>
            <person name="Guillou S."/>
            <person name="Cros-Aarteil S."/>
            <person name="Calhoun S."/>
            <person name="Haridas S."/>
            <person name="Kuo A."/>
            <person name="Mondo S."/>
            <person name="Pangilinan J."/>
            <person name="Riley R."/>
            <person name="LaButti K."/>
            <person name="Andreopoulos B."/>
            <person name="Lipzen A."/>
            <person name="Chen C."/>
            <person name="Yanf M."/>
            <person name="Daum C."/>
            <person name="Ng V."/>
            <person name="Clum A."/>
            <person name="Steindorff A."/>
            <person name="Ohm R."/>
            <person name="Martin F."/>
            <person name="Silar P."/>
            <person name="Natvig D."/>
            <person name="Lalanne C."/>
            <person name="Gautier V."/>
            <person name="Ament-velasquez S.L."/>
            <person name="Kruys A."/>
            <person name="Hutchinson M.I."/>
            <person name="Powell A.J."/>
            <person name="Barry K."/>
            <person name="Miller A.N."/>
            <person name="Grigoriev I.V."/>
            <person name="Debuchy R."/>
            <person name="Gladieux P."/>
            <person name="Thoren M.H."/>
            <person name="Johannesson H."/>
        </authorList>
    </citation>
    <scope>NUCLEOTIDE SEQUENCE</scope>
    <source>
        <strain evidence="1">SMH2392-1A</strain>
    </source>
</reference>
<dbReference type="InterPro" id="IPR046670">
    <property type="entry name" value="DUF6540"/>
</dbReference>
<dbReference type="Proteomes" id="UP001172101">
    <property type="component" value="Unassembled WGS sequence"/>
</dbReference>
<organism evidence="1 2">
    <name type="scientific">Lasiosphaeria miniovina</name>
    <dbReference type="NCBI Taxonomy" id="1954250"/>
    <lineage>
        <taxon>Eukaryota</taxon>
        <taxon>Fungi</taxon>
        <taxon>Dikarya</taxon>
        <taxon>Ascomycota</taxon>
        <taxon>Pezizomycotina</taxon>
        <taxon>Sordariomycetes</taxon>
        <taxon>Sordariomycetidae</taxon>
        <taxon>Sordariales</taxon>
        <taxon>Lasiosphaeriaceae</taxon>
        <taxon>Lasiosphaeria</taxon>
    </lineage>
</organism>
<sequence length="127" mass="14110">MVVLETQSEGEPNHWSLFVAREGSGSGGSVYQVTGDATYMTRKFDDGVQHLSSESYLTSYVVAYLDEAQAGVVRQIATQEPPPWAHNRALVTENCQGWTVRVLRRLQSRGIGTLEFVQSMEAMMQPV</sequence>
<dbReference type="AlphaFoldDB" id="A0AA40DG99"/>
<evidence type="ECO:0000313" key="2">
    <source>
        <dbReference type="Proteomes" id="UP001172101"/>
    </source>
</evidence>
<accession>A0AA40DG99</accession>
<dbReference type="GeneID" id="85326510"/>
<name>A0AA40DG99_9PEZI</name>
<dbReference type="EMBL" id="JAUIRO010000009">
    <property type="protein sequence ID" value="KAK0701975.1"/>
    <property type="molecule type" value="Genomic_DNA"/>
</dbReference>
<dbReference type="Pfam" id="PF20174">
    <property type="entry name" value="DUF6540"/>
    <property type="match status" value="1"/>
</dbReference>
<protein>
    <submittedName>
        <fullName evidence="1">Uncharacterized protein</fullName>
    </submittedName>
</protein>
<comment type="caution">
    <text evidence="1">The sequence shown here is derived from an EMBL/GenBank/DDBJ whole genome shotgun (WGS) entry which is preliminary data.</text>
</comment>
<proteinExistence type="predicted"/>
<evidence type="ECO:0000313" key="1">
    <source>
        <dbReference type="EMBL" id="KAK0701975.1"/>
    </source>
</evidence>
<dbReference type="RefSeq" id="XP_060289639.1">
    <property type="nucleotide sequence ID" value="XM_060443240.1"/>
</dbReference>
<gene>
    <name evidence="1" type="ORF">B0T26DRAFT_735444</name>
</gene>
<keyword evidence="2" id="KW-1185">Reference proteome</keyword>